<evidence type="ECO:0000313" key="3">
    <source>
        <dbReference type="Proteomes" id="UP001201812"/>
    </source>
</evidence>
<sequence>MVPISVKATILLVCKWNGERQSEQGRKSKESVQRSKLTQSLTSSCCSLPSKNGKVQGPYNLDVLLSQRVVAQRLESADNPKPCFTNAQLKRRKSRI</sequence>
<dbReference type="EMBL" id="JAKKPZ010000006">
    <property type="protein sequence ID" value="KAI1720126.1"/>
    <property type="molecule type" value="Genomic_DNA"/>
</dbReference>
<reference evidence="2" key="1">
    <citation type="submission" date="2022-01" db="EMBL/GenBank/DDBJ databases">
        <title>Genome Sequence Resource for Two Populations of Ditylenchus destructor, the Migratory Endoparasitic Phytonematode.</title>
        <authorList>
            <person name="Zhang H."/>
            <person name="Lin R."/>
            <person name="Xie B."/>
        </authorList>
    </citation>
    <scope>NUCLEOTIDE SEQUENCE</scope>
    <source>
        <strain evidence="2">BazhouSP</strain>
    </source>
</reference>
<evidence type="ECO:0000313" key="2">
    <source>
        <dbReference type="EMBL" id="KAI1720126.1"/>
    </source>
</evidence>
<feature type="region of interest" description="Disordered" evidence="1">
    <location>
        <begin position="19"/>
        <end position="42"/>
    </location>
</feature>
<dbReference type="AlphaFoldDB" id="A0AAD4N9C9"/>
<organism evidence="2 3">
    <name type="scientific">Ditylenchus destructor</name>
    <dbReference type="NCBI Taxonomy" id="166010"/>
    <lineage>
        <taxon>Eukaryota</taxon>
        <taxon>Metazoa</taxon>
        <taxon>Ecdysozoa</taxon>
        <taxon>Nematoda</taxon>
        <taxon>Chromadorea</taxon>
        <taxon>Rhabditida</taxon>
        <taxon>Tylenchina</taxon>
        <taxon>Tylenchomorpha</taxon>
        <taxon>Sphaerularioidea</taxon>
        <taxon>Anguinidae</taxon>
        <taxon>Anguininae</taxon>
        <taxon>Ditylenchus</taxon>
    </lineage>
</organism>
<name>A0AAD4N9C9_9BILA</name>
<dbReference type="Proteomes" id="UP001201812">
    <property type="component" value="Unassembled WGS sequence"/>
</dbReference>
<keyword evidence="3" id="KW-1185">Reference proteome</keyword>
<evidence type="ECO:0000256" key="1">
    <source>
        <dbReference type="SAM" id="MobiDB-lite"/>
    </source>
</evidence>
<protein>
    <submittedName>
        <fullName evidence="2">Uncharacterized protein</fullName>
    </submittedName>
</protein>
<accession>A0AAD4N9C9</accession>
<proteinExistence type="predicted"/>
<comment type="caution">
    <text evidence="2">The sequence shown here is derived from an EMBL/GenBank/DDBJ whole genome shotgun (WGS) entry which is preliminary data.</text>
</comment>
<gene>
    <name evidence="2" type="ORF">DdX_05500</name>
</gene>
<feature type="compositionally biased region" description="Basic and acidic residues" evidence="1">
    <location>
        <begin position="19"/>
        <end position="33"/>
    </location>
</feature>